<dbReference type="OrthoDB" id="1523883at2759"/>
<sequence length="363" mass="40753">MAAEHISKTSEAYPMKGGDGVHSYANNSYYQRGVIDTAKKLITDEIADKLDLKNIVLSNTFRIADLGCSVGPNTFFAVQNIIEAVKCKPQCEGFDPQLLEFQVFFNDHASNDFNTLFTSAPPDRQYYAAGVAGSFYCRLFPNDSLHFVHSSYAIHWLSRVPKLIVDKSSPAWNKGRIHISNTEDEVVKAYEAQYAEDMDCFLHARAQEVVCGGLIALIVRGRPNDALHSQTHVNILYDLLGSCLMDMARKGIISEEKVDSFNVPTYSMSPQELVVAVNRNGEFSVERIDMLARVTETSNLPKSQILASHFRAALDGLIKEHFGDVILDELFESFRKKLEQEFPLTKSGRSINFFALLKRKAKH</sequence>
<dbReference type="Gramene" id="Jr15_10260_p1">
    <property type="protein sequence ID" value="cds.Jr15_10260_p1"/>
    <property type="gene ID" value="Jr15_10260"/>
</dbReference>
<protein>
    <submittedName>
        <fullName evidence="2">Loganic acid O-methyltransferase-like</fullName>
    </submittedName>
</protein>
<dbReference type="Pfam" id="PF03492">
    <property type="entry name" value="Methyltransf_7"/>
    <property type="match status" value="1"/>
</dbReference>
<dbReference type="RefSeq" id="XP_018829662.1">
    <property type="nucleotide sequence ID" value="XM_018974117.2"/>
</dbReference>
<dbReference type="AlphaFoldDB" id="A0A2I4FDD8"/>
<keyword evidence="1" id="KW-1185">Reference proteome</keyword>
<dbReference type="InterPro" id="IPR029063">
    <property type="entry name" value="SAM-dependent_MTases_sf"/>
</dbReference>
<evidence type="ECO:0000313" key="1">
    <source>
        <dbReference type="Proteomes" id="UP000235220"/>
    </source>
</evidence>
<reference evidence="2" key="1">
    <citation type="submission" date="2025-08" db="UniProtKB">
        <authorList>
            <consortium name="RefSeq"/>
        </authorList>
    </citation>
    <scope>IDENTIFICATION</scope>
    <source>
        <tissue evidence="2">Leaves</tissue>
    </source>
</reference>
<organism evidence="1 2">
    <name type="scientific">Juglans regia</name>
    <name type="common">English walnut</name>
    <dbReference type="NCBI Taxonomy" id="51240"/>
    <lineage>
        <taxon>Eukaryota</taxon>
        <taxon>Viridiplantae</taxon>
        <taxon>Streptophyta</taxon>
        <taxon>Embryophyta</taxon>
        <taxon>Tracheophyta</taxon>
        <taxon>Spermatophyta</taxon>
        <taxon>Magnoliopsida</taxon>
        <taxon>eudicotyledons</taxon>
        <taxon>Gunneridae</taxon>
        <taxon>Pentapetalae</taxon>
        <taxon>rosids</taxon>
        <taxon>fabids</taxon>
        <taxon>Fagales</taxon>
        <taxon>Juglandaceae</taxon>
        <taxon>Juglans</taxon>
    </lineage>
</organism>
<dbReference type="GeneID" id="108997738"/>
<proteinExistence type="predicted"/>
<dbReference type="SUPFAM" id="SSF53335">
    <property type="entry name" value="S-adenosyl-L-methionine-dependent methyltransferases"/>
    <property type="match status" value="1"/>
</dbReference>
<dbReference type="InterPro" id="IPR042086">
    <property type="entry name" value="MeTrfase_capping"/>
</dbReference>
<dbReference type="Proteomes" id="UP000235220">
    <property type="component" value="Chromosome 15"/>
</dbReference>
<dbReference type="Gene3D" id="1.10.1200.270">
    <property type="entry name" value="Methyltransferase, alpha-helical capping domain"/>
    <property type="match status" value="1"/>
</dbReference>
<name>A0A2I4FDD8_JUGRE</name>
<dbReference type="InterPro" id="IPR005299">
    <property type="entry name" value="MeTrfase_7"/>
</dbReference>
<dbReference type="PANTHER" id="PTHR31009">
    <property type="entry name" value="S-ADENOSYL-L-METHIONINE:CARBOXYL METHYLTRANSFERASE FAMILY PROTEIN"/>
    <property type="match status" value="1"/>
</dbReference>
<accession>A0A2I4FDD8</accession>
<dbReference type="GO" id="GO:0008757">
    <property type="term" value="F:S-adenosylmethionine-dependent methyltransferase activity"/>
    <property type="evidence" value="ECO:0000318"/>
    <property type="project" value="GO_Central"/>
</dbReference>
<dbReference type="Gene3D" id="3.40.50.150">
    <property type="entry name" value="Vaccinia Virus protein VP39"/>
    <property type="match status" value="1"/>
</dbReference>
<dbReference type="KEGG" id="jre:108997738"/>
<dbReference type="GO" id="GO:0032259">
    <property type="term" value="P:methylation"/>
    <property type="evidence" value="ECO:0000318"/>
    <property type="project" value="GO_Central"/>
</dbReference>
<evidence type="ECO:0000313" key="2">
    <source>
        <dbReference type="RefSeq" id="XP_018829662.1"/>
    </source>
</evidence>
<gene>
    <name evidence="2" type="primary">LOC108997738</name>
</gene>